<dbReference type="InterPro" id="IPR029044">
    <property type="entry name" value="Nucleotide-diphossugar_trans"/>
</dbReference>
<dbReference type="GO" id="GO:0016740">
    <property type="term" value="F:transferase activity"/>
    <property type="evidence" value="ECO:0007669"/>
    <property type="project" value="UniProtKB-KW"/>
</dbReference>
<dbReference type="Gene3D" id="3.90.550.10">
    <property type="entry name" value="Spore Coat Polysaccharide Biosynthesis Protein SpsA, Chain A"/>
    <property type="match status" value="1"/>
</dbReference>
<dbReference type="InterPro" id="IPR001173">
    <property type="entry name" value="Glyco_trans_2-like"/>
</dbReference>
<dbReference type="AlphaFoldDB" id="A0A7W7CVC2"/>
<evidence type="ECO:0000259" key="2">
    <source>
        <dbReference type="Pfam" id="PF00535"/>
    </source>
</evidence>
<comment type="caution">
    <text evidence="3">The sequence shown here is derived from an EMBL/GenBank/DDBJ whole genome shotgun (WGS) entry which is preliminary data.</text>
</comment>
<proteinExistence type="predicted"/>
<sequence>MSQIGGIPAVSVLVPVFNEASYIETALARMCDQEVPGGFELLMIDGGSTDGTRDLLANFAARDSRIRILDNPARRIPMALNIGLRAARGSYIARMDAHTLYPPGYLATGLSRLGAGDVEWASGPAIAAGEGRWSRRVSMALGTPMGIGGATFRRLGPEADVDTGFTGVLRRETLERLNGWDEDWLVNEDGELAARVRAAGGRIVCLPEMAATYMPRDSLPALARQYWRYGQYRVKTSRRHPASMRRSHVLAPAFTLIAPLAFLPGPFGWLPRAGVTVWAAAAVVTAGREWRRSGRRVDSALLPAVLAVMHLAWGAGFLVGCARFGPPLGALAHLTRTAGARGSAALSEARG</sequence>
<dbReference type="PANTHER" id="PTHR43685">
    <property type="entry name" value="GLYCOSYLTRANSFERASE"/>
    <property type="match status" value="1"/>
</dbReference>
<dbReference type="InterPro" id="IPR050834">
    <property type="entry name" value="Glycosyltransf_2"/>
</dbReference>
<dbReference type="PANTHER" id="PTHR43685:SF2">
    <property type="entry name" value="GLYCOSYLTRANSFERASE 2-LIKE DOMAIN-CONTAINING PROTEIN"/>
    <property type="match status" value="1"/>
</dbReference>
<evidence type="ECO:0000313" key="4">
    <source>
        <dbReference type="Proteomes" id="UP000542742"/>
    </source>
</evidence>
<dbReference type="EMBL" id="JACHMF010000001">
    <property type="protein sequence ID" value="MBB4695089.1"/>
    <property type="molecule type" value="Genomic_DNA"/>
</dbReference>
<reference evidence="3 4" key="1">
    <citation type="submission" date="2020-08" db="EMBL/GenBank/DDBJ databases">
        <title>Sequencing the genomes of 1000 actinobacteria strains.</title>
        <authorList>
            <person name="Klenk H.-P."/>
        </authorList>
    </citation>
    <scope>NUCLEOTIDE SEQUENCE [LARGE SCALE GENOMIC DNA]</scope>
    <source>
        <strain evidence="3 4">DSM 45518</strain>
    </source>
</reference>
<dbReference type="Pfam" id="PF00535">
    <property type="entry name" value="Glycos_transf_2"/>
    <property type="match status" value="1"/>
</dbReference>
<feature type="transmembrane region" description="Helical" evidence="1">
    <location>
        <begin position="299"/>
        <end position="319"/>
    </location>
</feature>
<dbReference type="Proteomes" id="UP000542742">
    <property type="component" value="Unassembled WGS sequence"/>
</dbReference>
<keyword evidence="1" id="KW-0472">Membrane</keyword>
<accession>A0A7W7CVC2</accession>
<evidence type="ECO:0000256" key="1">
    <source>
        <dbReference type="SAM" id="Phobius"/>
    </source>
</evidence>
<organism evidence="3 4">
    <name type="scientific">Paractinoplanes abujensis</name>
    <dbReference type="NCBI Taxonomy" id="882441"/>
    <lineage>
        <taxon>Bacteria</taxon>
        <taxon>Bacillati</taxon>
        <taxon>Actinomycetota</taxon>
        <taxon>Actinomycetes</taxon>
        <taxon>Micromonosporales</taxon>
        <taxon>Micromonosporaceae</taxon>
        <taxon>Paractinoplanes</taxon>
    </lineage>
</organism>
<dbReference type="RefSeq" id="WP_184953488.1">
    <property type="nucleotide sequence ID" value="NZ_BOMC01000072.1"/>
</dbReference>
<feature type="transmembrane region" description="Helical" evidence="1">
    <location>
        <begin position="247"/>
        <end position="263"/>
    </location>
</feature>
<name>A0A7W7CVC2_9ACTN</name>
<dbReference type="CDD" id="cd02525">
    <property type="entry name" value="Succinoglycan_BP_ExoA"/>
    <property type="match status" value="1"/>
</dbReference>
<dbReference type="SUPFAM" id="SSF53448">
    <property type="entry name" value="Nucleotide-diphospho-sugar transferases"/>
    <property type="match status" value="1"/>
</dbReference>
<feature type="domain" description="Glycosyltransferase 2-like" evidence="2">
    <location>
        <begin position="11"/>
        <end position="176"/>
    </location>
</feature>
<keyword evidence="4" id="KW-1185">Reference proteome</keyword>
<protein>
    <submittedName>
        <fullName evidence="3">Cellulose synthase/poly-beta-1,6-N-acetylglucosamine synthase-like glycosyltransferase</fullName>
    </submittedName>
</protein>
<keyword evidence="3" id="KW-0808">Transferase</keyword>
<gene>
    <name evidence="3" type="ORF">BKA14_005237</name>
</gene>
<keyword evidence="1" id="KW-1133">Transmembrane helix</keyword>
<keyword evidence="1" id="KW-0812">Transmembrane</keyword>
<evidence type="ECO:0000313" key="3">
    <source>
        <dbReference type="EMBL" id="MBB4695089.1"/>
    </source>
</evidence>